<feature type="domain" description="UDENN" evidence="4">
    <location>
        <begin position="190"/>
        <end position="648"/>
    </location>
</feature>
<dbReference type="Pfam" id="PF03455">
    <property type="entry name" value="dDENN"/>
    <property type="match status" value="1"/>
</dbReference>
<dbReference type="Gene3D" id="1.25.40.10">
    <property type="entry name" value="Tetratricopeptide repeat domain"/>
    <property type="match status" value="1"/>
</dbReference>
<dbReference type="PROSITE" id="PS51498">
    <property type="entry name" value="MABP"/>
    <property type="match status" value="1"/>
</dbReference>
<name>A0ABP0VC49_9BRYO</name>
<dbReference type="SMART" id="SM00800">
    <property type="entry name" value="uDENN"/>
    <property type="match status" value="1"/>
</dbReference>
<evidence type="ECO:0000259" key="5">
    <source>
        <dbReference type="PROSITE" id="PS51498"/>
    </source>
</evidence>
<keyword evidence="1" id="KW-0344">Guanine-nucleotide releasing factor</keyword>
<dbReference type="InterPro" id="IPR037516">
    <property type="entry name" value="Tripartite_DENN"/>
</dbReference>
<dbReference type="PROSITE" id="PS50211">
    <property type="entry name" value="DENN"/>
    <property type="match status" value="1"/>
</dbReference>
<dbReference type="Pfam" id="PF03456">
    <property type="entry name" value="uDENN"/>
    <property type="match status" value="1"/>
</dbReference>
<reference evidence="6" key="1">
    <citation type="submission" date="2024-02" db="EMBL/GenBank/DDBJ databases">
        <authorList>
            <consortium name="ELIXIR-Norway"/>
            <consortium name="Elixir Norway"/>
        </authorList>
    </citation>
    <scope>NUCLEOTIDE SEQUENCE</scope>
</reference>
<dbReference type="Gene3D" id="2.100.10.50">
    <property type="match status" value="1"/>
</dbReference>
<dbReference type="Proteomes" id="UP001497444">
    <property type="component" value="Unassembled WGS sequence"/>
</dbReference>
<feature type="compositionally biased region" description="Polar residues" evidence="3">
    <location>
        <begin position="1152"/>
        <end position="1173"/>
    </location>
</feature>
<evidence type="ECO:0000256" key="3">
    <source>
        <dbReference type="SAM" id="MobiDB-lite"/>
    </source>
</evidence>
<dbReference type="SMART" id="SM00799">
    <property type="entry name" value="DENN"/>
    <property type="match status" value="1"/>
</dbReference>
<keyword evidence="2" id="KW-0175">Coiled coil</keyword>
<organism evidence="6 7">
    <name type="scientific">Sphagnum jensenii</name>
    <dbReference type="NCBI Taxonomy" id="128206"/>
    <lineage>
        <taxon>Eukaryota</taxon>
        <taxon>Viridiplantae</taxon>
        <taxon>Streptophyta</taxon>
        <taxon>Embryophyta</taxon>
        <taxon>Bryophyta</taxon>
        <taxon>Sphagnophytina</taxon>
        <taxon>Sphagnopsida</taxon>
        <taxon>Sphagnales</taxon>
        <taxon>Sphagnaceae</taxon>
        <taxon>Sphagnum</taxon>
    </lineage>
</organism>
<dbReference type="InterPro" id="IPR051696">
    <property type="entry name" value="DENN_Domain_GEFs"/>
</dbReference>
<dbReference type="Gene3D" id="3.40.50.11500">
    <property type="match status" value="1"/>
</dbReference>
<accession>A0ABP0VC49</accession>
<dbReference type="InterPro" id="IPR011990">
    <property type="entry name" value="TPR-like_helical_dom_sf"/>
</dbReference>
<dbReference type="PANTHER" id="PTHR12296:SF30">
    <property type="entry name" value="DENN DOMAIN-CONTAINING PROTEIN CRAG"/>
    <property type="match status" value="1"/>
</dbReference>
<proteinExistence type="predicted"/>
<feature type="non-terminal residue" evidence="6">
    <location>
        <position position="1634"/>
    </location>
</feature>
<dbReference type="Pfam" id="PF02141">
    <property type="entry name" value="DENN"/>
    <property type="match status" value="1"/>
</dbReference>
<sequence>MEEKRIADYFVIAGLSGDSGVPFDEVISQDGVSIQKSSQNPSAPITDITVIIRSQGEVVPNGFTCIETTPFGFPADLNHGSLRSPSIYICYKRGRDKPPLVDIGVLYEGKERVMSDSEIVQTTVFGKPANVNNSGSRTFLTFRRARDNAPCNQLVVTDICVILANKGESPPHAFCLINKNLNKGMVGSDVFICYKKSMNRPPLLCYKPSVLGRFPLEDYPHFPLPESVSLFCFPMGATIECWPKRAQQPKPTFSTFVLTSDIAEKVYGAAITFYERFLETSLKEEELKHLSYISDEDRETKSLHRIKSICILSRWPFFDTFEKFLLFLHKTLVTSSTTPQKIPIERYISHFMLEIPFPLPHRPKILVQLGANSDETVLISQPPEYMPLALNGASFTQMLRNLGPENCLHVLLFALTEQKILLHSLRPDVLTSVAEAVVAMIFPLHWQCPYIPMCPLGLCDVLNAPLPFIVGVDSRYFDHFEPPIDVASVDLDTNSIYLSEHKRLLNPKLLPKKPTRILKNTLERLFERLLRPTSAANGAYNSQHQKIKTSPFNDNYKTKKIERQTELEIQEAFIRFMASILRNFRSYLLPITSAPTVGATDPSSLFDLQGFLKSRDKNHHKFYTLLMRTQMFTRFIEERSFGTDKNISLAFFDECSEKLESIGDAIDSSPSLRLIDIEDSVHNDQTVFIPPPEPISSEDEYTYHQFGPLDPLLYHRYPTVTTLPRIGSLLNDSETGISENSSLIAPSSPMSKRTKQEIRTAQKFAKRHADSPMAWTKCLLSYCYSLWFIHLPAYVKVNSLMKGKPLNVAFEVLLRMQSLNFHPPDEVCYRVMMLLCGIYSQPVLAVKVLFEMKQHGVTPNAITYGYYNKAVLESKWPTGDTTATLMWNKLRNVIVGVAQFRNSGRIKASKSKETEVFNTNENSLKVNSNSQRHNSLGPSDCGYATNTESASSGNSISSSEPHSTIGRTVKFEENVDFRESDAFRERTRSIVRKSTSSLTCLQDYDSPAGVLMTSHLSSFPSDRFDFSENFIRKRHNSADYGRVLISNLNIDFETNHMSSPKPYLRSLSFGNDAQIVQKLKHEDLRELRQQLNNEEIKKQIKEKEHDINKKISSTGNAINSCKTIGGLSRCNEDPEEEEVEESEQEVIKNWQKNLNENTISSNRESSVTSTNSRQTNESSETINSNQSSENSEERLKNNAKNDISSSFSPLKDAIMNLDLFSPDGKVASTLRSSFRIASRFAKSASPAKSGMSRSTTFHDTSQSNSDKALNKIGSFFRRDSQKKKELFSNFSSPNVWANKLASNKHSEYVYSTIKSAANNITNRFSGLKSSLASSTSSASNSPSKLMSASNTSGVANVASGTASLISQWASIVAEKFPSNLVFDDDDCSSNNSFDMRRSSFAASEDEISERSREGSLGRNFTGFGIGSNTSPMFDLLEQHYSTNLEPTINSSKIVMEIEITSCSRCNTCFSLIYDEQIMEGWAADDSNLNTNCTFCNSKFVPFLSITIKVRIFNSSSSFNERFSAKLVLNSEISEPMTVPYLSPLVLRKEVENVLTNEGDLCLTKPEFVDEHPIIYWNLIWYFKRINLPSHLPGLCLSAVTFNKDNKVIIIRCMWDNEKLHEDIGSPLHHLWLES</sequence>
<dbReference type="InterPro" id="IPR005112">
    <property type="entry name" value="dDENN_dom"/>
</dbReference>
<evidence type="ECO:0000256" key="1">
    <source>
        <dbReference type="ARBA" id="ARBA00022658"/>
    </source>
</evidence>
<feature type="region of interest" description="Disordered" evidence="3">
    <location>
        <begin position="911"/>
        <end position="967"/>
    </location>
</feature>
<evidence type="ECO:0000256" key="2">
    <source>
        <dbReference type="SAM" id="Coils"/>
    </source>
</evidence>
<dbReference type="InterPro" id="IPR001194">
    <property type="entry name" value="cDENN_dom"/>
</dbReference>
<evidence type="ECO:0000313" key="7">
    <source>
        <dbReference type="Proteomes" id="UP001497444"/>
    </source>
</evidence>
<dbReference type="InterPro" id="IPR005113">
    <property type="entry name" value="uDENN_dom"/>
</dbReference>
<feature type="domain" description="MABP" evidence="5">
    <location>
        <begin position="42"/>
        <end position="198"/>
    </location>
</feature>
<feature type="compositionally biased region" description="Polar residues" evidence="3">
    <location>
        <begin position="916"/>
        <end position="937"/>
    </location>
</feature>
<evidence type="ECO:0000259" key="4">
    <source>
        <dbReference type="PROSITE" id="PS50211"/>
    </source>
</evidence>
<dbReference type="PANTHER" id="PTHR12296">
    <property type="entry name" value="DENN DOMAIN-CONTAINING PROTEIN 4"/>
    <property type="match status" value="1"/>
</dbReference>
<protein>
    <submittedName>
        <fullName evidence="6">Uncharacterized protein</fullName>
    </submittedName>
</protein>
<dbReference type="InterPro" id="IPR043153">
    <property type="entry name" value="DENN_C"/>
</dbReference>
<evidence type="ECO:0000313" key="6">
    <source>
        <dbReference type="EMBL" id="CAK9251067.1"/>
    </source>
</evidence>
<feature type="region of interest" description="Disordered" evidence="3">
    <location>
        <begin position="1152"/>
        <end position="1206"/>
    </location>
</feature>
<gene>
    <name evidence="6" type="ORF">CSSPJE1EN1_LOCUS26445</name>
</gene>
<dbReference type="SMART" id="SM00801">
    <property type="entry name" value="dDENN"/>
    <property type="match status" value="1"/>
</dbReference>
<feature type="compositionally biased region" description="Low complexity" evidence="3">
    <location>
        <begin position="1174"/>
        <end position="1189"/>
    </location>
</feature>
<feature type="compositionally biased region" description="Low complexity" evidence="3">
    <location>
        <begin position="949"/>
        <end position="963"/>
    </location>
</feature>
<keyword evidence="7" id="KW-1185">Reference proteome</keyword>
<dbReference type="EMBL" id="CAXAQS010000312">
    <property type="protein sequence ID" value="CAK9251067.1"/>
    <property type="molecule type" value="Genomic_DNA"/>
</dbReference>
<feature type="coiled-coil region" evidence="2">
    <location>
        <begin position="1077"/>
        <end position="1113"/>
    </location>
</feature>
<comment type="caution">
    <text evidence="6">The sequence shown here is derived from an EMBL/GenBank/DDBJ whole genome shotgun (WGS) entry which is preliminary data.</text>
</comment>
<dbReference type="InterPro" id="IPR023341">
    <property type="entry name" value="MABP"/>
</dbReference>